<dbReference type="Gene3D" id="1.10.10.10">
    <property type="entry name" value="Winged helix-like DNA-binding domain superfamily/Winged helix DNA-binding domain"/>
    <property type="match status" value="1"/>
</dbReference>
<organism evidence="9 10">
    <name type="scientific">Sorangium cellulosum</name>
    <name type="common">Polyangium cellulosum</name>
    <dbReference type="NCBI Taxonomy" id="56"/>
    <lineage>
        <taxon>Bacteria</taxon>
        <taxon>Pseudomonadati</taxon>
        <taxon>Myxococcota</taxon>
        <taxon>Polyangia</taxon>
        <taxon>Polyangiales</taxon>
        <taxon>Polyangiaceae</taxon>
        <taxon>Sorangium</taxon>
    </lineage>
</organism>
<dbReference type="SUPFAM" id="SSF88946">
    <property type="entry name" value="Sigma2 domain of RNA polymerase sigma factors"/>
    <property type="match status" value="1"/>
</dbReference>
<evidence type="ECO:0008006" key="11">
    <source>
        <dbReference type="Google" id="ProtNLM"/>
    </source>
</evidence>
<dbReference type="InterPro" id="IPR014284">
    <property type="entry name" value="RNA_pol_sigma-70_dom"/>
</dbReference>
<protein>
    <recommendedName>
        <fullName evidence="11">RNA polymerase subunit sigma</fullName>
    </recommendedName>
</protein>
<name>A0A150Q0X3_SORCE</name>
<dbReference type="InterPro" id="IPR007627">
    <property type="entry name" value="RNA_pol_sigma70_r2"/>
</dbReference>
<evidence type="ECO:0000256" key="2">
    <source>
        <dbReference type="ARBA" id="ARBA00023015"/>
    </source>
</evidence>
<feature type="domain" description="RNA polymerase sigma-70 region 2" evidence="7">
    <location>
        <begin position="55"/>
        <end position="122"/>
    </location>
</feature>
<dbReference type="InterPro" id="IPR013249">
    <property type="entry name" value="RNA_pol_sigma70_r4_t2"/>
</dbReference>
<evidence type="ECO:0000259" key="8">
    <source>
        <dbReference type="Pfam" id="PF08281"/>
    </source>
</evidence>
<dbReference type="NCBIfam" id="TIGR02937">
    <property type="entry name" value="sigma70-ECF"/>
    <property type="match status" value="1"/>
</dbReference>
<dbReference type="GO" id="GO:0006352">
    <property type="term" value="P:DNA-templated transcription initiation"/>
    <property type="evidence" value="ECO:0007669"/>
    <property type="project" value="InterPro"/>
</dbReference>
<evidence type="ECO:0000256" key="5">
    <source>
        <dbReference type="ARBA" id="ARBA00023163"/>
    </source>
</evidence>
<dbReference type="GO" id="GO:0016987">
    <property type="term" value="F:sigma factor activity"/>
    <property type="evidence" value="ECO:0007669"/>
    <property type="project" value="UniProtKB-KW"/>
</dbReference>
<keyword evidence="4" id="KW-0238">DNA-binding</keyword>
<proteinExistence type="inferred from homology"/>
<feature type="domain" description="RNA polymerase sigma factor 70 region 4 type 2" evidence="8">
    <location>
        <begin position="158"/>
        <end position="206"/>
    </location>
</feature>
<dbReference type="GO" id="GO:0003677">
    <property type="term" value="F:DNA binding"/>
    <property type="evidence" value="ECO:0007669"/>
    <property type="project" value="UniProtKB-KW"/>
</dbReference>
<dbReference type="Gene3D" id="1.10.1740.10">
    <property type="match status" value="1"/>
</dbReference>
<evidence type="ECO:0000256" key="1">
    <source>
        <dbReference type="ARBA" id="ARBA00010641"/>
    </source>
</evidence>
<keyword evidence="2" id="KW-0805">Transcription regulation</keyword>
<dbReference type="InterPro" id="IPR013324">
    <property type="entry name" value="RNA_pol_sigma_r3/r4-like"/>
</dbReference>
<feature type="compositionally biased region" description="Low complexity" evidence="6">
    <location>
        <begin position="31"/>
        <end position="44"/>
    </location>
</feature>
<evidence type="ECO:0000313" key="10">
    <source>
        <dbReference type="Proteomes" id="UP000075260"/>
    </source>
</evidence>
<dbReference type="InterPro" id="IPR036388">
    <property type="entry name" value="WH-like_DNA-bd_sf"/>
</dbReference>
<dbReference type="Proteomes" id="UP000075260">
    <property type="component" value="Unassembled WGS sequence"/>
</dbReference>
<dbReference type="PANTHER" id="PTHR43133">
    <property type="entry name" value="RNA POLYMERASE ECF-TYPE SIGMA FACTO"/>
    <property type="match status" value="1"/>
</dbReference>
<comment type="similarity">
    <text evidence="1">Belongs to the sigma-70 factor family. ECF subfamily.</text>
</comment>
<evidence type="ECO:0000256" key="3">
    <source>
        <dbReference type="ARBA" id="ARBA00023082"/>
    </source>
</evidence>
<dbReference type="CDD" id="cd06171">
    <property type="entry name" value="Sigma70_r4"/>
    <property type="match status" value="1"/>
</dbReference>
<dbReference type="PANTHER" id="PTHR43133:SF8">
    <property type="entry name" value="RNA POLYMERASE SIGMA FACTOR HI_1459-RELATED"/>
    <property type="match status" value="1"/>
</dbReference>
<feature type="region of interest" description="Disordered" evidence="6">
    <location>
        <begin position="1"/>
        <end position="44"/>
    </location>
</feature>
<gene>
    <name evidence="9" type="ORF">BE15_01975</name>
</gene>
<dbReference type="Pfam" id="PF04542">
    <property type="entry name" value="Sigma70_r2"/>
    <property type="match status" value="1"/>
</dbReference>
<keyword evidence="3" id="KW-0731">Sigma factor</keyword>
<evidence type="ECO:0000256" key="6">
    <source>
        <dbReference type="SAM" id="MobiDB-lite"/>
    </source>
</evidence>
<sequence length="218" mass="24348">MPSRDLASSNLAEVLRPLSSEQRSDAPPPATASGRPANAAPAASRSADADAVEAIYRRHHRLVHRLALRYGKGNLAWAEDVTQDVFLDLFKALPSLTDLDDLEGWLYRATTNRCFNRLRRERFLSLAPVRWLLGEQPQEPRPPDALAIARDDLRRAFDALNALPIKERVAFSMYHLDGKEQEEIGRVLGHSKGYVCKLIQRAARHLGGAGWKVDHGDV</sequence>
<dbReference type="AlphaFoldDB" id="A0A150Q0X3"/>
<reference evidence="9 10" key="1">
    <citation type="submission" date="2014-02" db="EMBL/GenBank/DDBJ databases">
        <title>The small core and large imbalanced accessory genome model reveals a collaborative survival strategy of Sorangium cellulosum strains in nature.</title>
        <authorList>
            <person name="Han K."/>
            <person name="Peng R."/>
            <person name="Blom J."/>
            <person name="Li Y.-Z."/>
        </authorList>
    </citation>
    <scope>NUCLEOTIDE SEQUENCE [LARGE SCALE GENOMIC DNA]</scope>
    <source>
        <strain evidence="9 10">So0008-312</strain>
    </source>
</reference>
<evidence type="ECO:0000259" key="7">
    <source>
        <dbReference type="Pfam" id="PF04542"/>
    </source>
</evidence>
<dbReference type="InterPro" id="IPR039425">
    <property type="entry name" value="RNA_pol_sigma-70-like"/>
</dbReference>
<dbReference type="Pfam" id="PF08281">
    <property type="entry name" value="Sigma70_r4_2"/>
    <property type="match status" value="1"/>
</dbReference>
<dbReference type="InterPro" id="IPR013325">
    <property type="entry name" value="RNA_pol_sigma_r2"/>
</dbReference>
<comment type="caution">
    <text evidence="9">The sequence shown here is derived from an EMBL/GenBank/DDBJ whole genome shotgun (WGS) entry which is preliminary data.</text>
</comment>
<evidence type="ECO:0000256" key="4">
    <source>
        <dbReference type="ARBA" id="ARBA00023125"/>
    </source>
</evidence>
<dbReference type="SUPFAM" id="SSF88659">
    <property type="entry name" value="Sigma3 and sigma4 domains of RNA polymerase sigma factors"/>
    <property type="match status" value="1"/>
</dbReference>
<keyword evidence="5" id="KW-0804">Transcription</keyword>
<dbReference type="EMBL" id="JEMA01001176">
    <property type="protein sequence ID" value="KYF61560.1"/>
    <property type="molecule type" value="Genomic_DNA"/>
</dbReference>
<accession>A0A150Q0X3</accession>
<feature type="compositionally biased region" description="Polar residues" evidence="6">
    <location>
        <begin position="1"/>
        <end position="11"/>
    </location>
</feature>
<evidence type="ECO:0000313" key="9">
    <source>
        <dbReference type="EMBL" id="KYF61560.1"/>
    </source>
</evidence>
<dbReference type="RefSeq" id="WP_061613022.1">
    <property type="nucleotide sequence ID" value="NZ_JEMA01001176.1"/>
</dbReference>